<keyword evidence="4" id="KW-0862">Zinc</keyword>
<dbReference type="eggNOG" id="KOG0715">
    <property type="taxonomic scope" value="Eukaryota"/>
</dbReference>
<name>A0A0E0REA9_ORYRU</name>
<dbReference type="Gene3D" id="2.60.260.20">
    <property type="entry name" value="Urease metallochaperone UreE, N-terminal domain"/>
    <property type="match status" value="2"/>
</dbReference>
<dbReference type="GO" id="GO:0051082">
    <property type="term" value="F:unfolded protein binding"/>
    <property type="evidence" value="ECO:0007669"/>
    <property type="project" value="InterPro"/>
</dbReference>
<sequence>MARAAASRLAAAATSSSTLEMFSRHLAAASSAWGIASEGEEERELVVPYQVVPWGMNARDYYDVLGVNKDASASDIKKAYYLLAKKFHPDTNKEDADAEKKFQEVQRAYEVLKDDDKRETYDQLGAEAYERQASGGGPDDFSGSHPFGDIFGDMFDNPFAMRGGRDVKVPIELSFMEAVQGCRKTIAYEADMEVVFLLALYLKHVKPVEVLIFMQRGIMSIETTCSRCGGSGKIVKNFCKTCKGEQLVKGKKSVKLDIMAGIDDNDTMKVFGKGGADVERNKPGDLYVTIKIREDPVFRREGNHVHVDAIISIAQAVLGGTVTVPTLTGNVSVKVRQGTQPGEKVVLRGKGIKARNSPAYGNQYIHFNVRVPTDVTQRQRELMEEFDKEECNEGERVAAASG</sequence>
<dbReference type="Gene3D" id="2.10.230.10">
    <property type="entry name" value="Heat shock protein DnaJ, cysteine-rich domain"/>
    <property type="match status" value="1"/>
</dbReference>
<dbReference type="HAMAP" id="MF_01152">
    <property type="entry name" value="DnaJ"/>
    <property type="match status" value="1"/>
</dbReference>
<dbReference type="Proteomes" id="UP000008022">
    <property type="component" value="Unassembled WGS sequence"/>
</dbReference>
<dbReference type="AlphaFoldDB" id="A0A0E0REA9"/>
<keyword evidence="2" id="KW-0677">Repeat</keyword>
<dbReference type="OMA" id="LIFMQRG"/>
<feature type="domain" description="J" evidence="5">
    <location>
        <begin position="60"/>
        <end position="125"/>
    </location>
</feature>
<evidence type="ECO:0000256" key="4">
    <source>
        <dbReference type="ARBA" id="ARBA00022833"/>
    </source>
</evidence>
<dbReference type="PRINTS" id="PR00625">
    <property type="entry name" value="JDOMAIN"/>
</dbReference>
<dbReference type="SUPFAM" id="SSF46565">
    <property type="entry name" value="Chaperone J-domain"/>
    <property type="match status" value="1"/>
</dbReference>
<dbReference type="InterPro" id="IPR018253">
    <property type="entry name" value="DnaJ_domain_CS"/>
</dbReference>
<dbReference type="GO" id="GO:0009408">
    <property type="term" value="P:response to heat"/>
    <property type="evidence" value="ECO:0007669"/>
    <property type="project" value="InterPro"/>
</dbReference>
<dbReference type="HOGENOM" id="CLU_017633_0_4_1"/>
<dbReference type="InterPro" id="IPR036410">
    <property type="entry name" value="HSP_DnaJ_Cys-rich_dom_sf"/>
</dbReference>
<dbReference type="InterPro" id="IPR002939">
    <property type="entry name" value="DnaJ_C"/>
</dbReference>
<dbReference type="CDD" id="cd10747">
    <property type="entry name" value="DnaJ_C"/>
    <property type="match status" value="1"/>
</dbReference>
<dbReference type="FunFam" id="1.10.287.110:FF:000058">
    <property type="entry name" value="Chaperone protein dnaJ GFA2, mitochondrial"/>
    <property type="match status" value="1"/>
</dbReference>
<dbReference type="PROSITE" id="PS50076">
    <property type="entry name" value="DNAJ_2"/>
    <property type="match status" value="1"/>
</dbReference>
<evidence type="ECO:0000256" key="1">
    <source>
        <dbReference type="ARBA" id="ARBA00022723"/>
    </source>
</evidence>
<dbReference type="GO" id="GO:0008270">
    <property type="term" value="F:zinc ion binding"/>
    <property type="evidence" value="ECO:0007669"/>
    <property type="project" value="UniProtKB-KW"/>
</dbReference>
<dbReference type="CDD" id="cd06257">
    <property type="entry name" value="DnaJ"/>
    <property type="match status" value="1"/>
</dbReference>
<dbReference type="GO" id="GO:0031072">
    <property type="term" value="F:heat shock protein binding"/>
    <property type="evidence" value="ECO:0007669"/>
    <property type="project" value="InterPro"/>
</dbReference>
<dbReference type="EnsemblPlants" id="ORUFI12G04740.1">
    <property type="protein sequence ID" value="ORUFI12G04740.1"/>
    <property type="gene ID" value="ORUFI12G04740"/>
</dbReference>
<proteinExistence type="inferred from homology"/>
<dbReference type="SUPFAM" id="SSF57938">
    <property type="entry name" value="DnaJ/Hsp40 cysteine-rich domain"/>
    <property type="match status" value="1"/>
</dbReference>
<dbReference type="PANTHER" id="PTHR43096:SF45">
    <property type="entry name" value="DNAJ C TERMINAL REGION FAMILY PROTEIN, EXPRESSED"/>
    <property type="match status" value="1"/>
</dbReference>
<dbReference type="InterPro" id="IPR008971">
    <property type="entry name" value="HSP40/DnaJ_pept-bd"/>
</dbReference>
<dbReference type="PROSITE" id="PS00636">
    <property type="entry name" value="DNAJ_1"/>
    <property type="match status" value="1"/>
</dbReference>
<dbReference type="Pfam" id="PF00226">
    <property type="entry name" value="DnaJ"/>
    <property type="match status" value="1"/>
</dbReference>
<dbReference type="SMART" id="SM00271">
    <property type="entry name" value="DnaJ"/>
    <property type="match status" value="1"/>
</dbReference>
<reference evidence="6" key="2">
    <citation type="submission" date="2015-06" db="UniProtKB">
        <authorList>
            <consortium name="EnsemblPlants"/>
        </authorList>
    </citation>
    <scope>IDENTIFICATION</scope>
</reference>
<evidence type="ECO:0000259" key="5">
    <source>
        <dbReference type="PROSITE" id="PS50076"/>
    </source>
</evidence>
<accession>A0A0E0REA9</accession>
<dbReference type="GO" id="GO:0005783">
    <property type="term" value="C:endoplasmic reticulum"/>
    <property type="evidence" value="ECO:0007669"/>
    <property type="project" value="UniProtKB-ARBA"/>
</dbReference>
<dbReference type="Gene3D" id="1.10.287.110">
    <property type="entry name" value="DnaJ domain"/>
    <property type="match status" value="1"/>
</dbReference>
<keyword evidence="1" id="KW-0479">Metal-binding</keyword>
<dbReference type="STRING" id="4529.A0A0E0REA9"/>
<evidence type="ECO:0000256" key="2">
    <source>
        <dbReference type="ARBA" id="ARBA00022737"/>
    </source>
</evidence>
<dbReference type="Gramene" id="ORUFI12G04740.1">
    <property type="protein sequence ID" value="ORUFI12G04740.1"/>
    <property type="gene ID" value="ORUFI12G04740"/>
</dbReference>
<dbReference type="Pfam" id="PF01556">
    <property type="entry name" value="DnaJ_C"/>
    <property type="match status" value="1"/>
</dbReference>
<dbReference type="GO" id="GO:0005524">
    <property type="term" value="F:ATP binding"/>
    <property type="evidence" value="ECO:0007669"/>
    <property type="project" value="InterPro"/>
</dbReference>
<dbReference type="GO" id="GO:0042026">
    <property type="term" value="P:protein refolding"/>
    <property type="evidence" value="ECO:0007669"/>
    <property type="project" value="TreeGrafter"/>
</dbReference>
<dbReference type="CDD" id="cd10719">
    <property type="entry name" value="DnaJ_zf"/>
    <property type="match status" value="1"/>
</dbReference>
<reference evidence="7" key="1">
    <citation type="submission" date="2013-06" db="EMBL/GenBank/DDBJ databases">
        <authorList>
            <person name="Zhao Q."/>
        </authorList>
    </citation>
    <scope>NUCLEOTIDE SEQUENCE</scope>
    <source>
        <strain evidence="7">cv. W1943</strain>
    </source>
</reference>
<organism evidence="6 7">
    <name type="scientific">Oryza rufipogon</name>
    <name type="common">Brownbeard rice</name>
    <name type="synonym">Asian wild rice</name>
    <dbReference type="NCBI Taxonomy" id="4529"/>
    <lineage>
        <taxon>Eukaryota</taxon>
        <taxon>Viridiplantae</taxon>
        <taxon>Streptophyta</taxon>
        <taxon>Embryophyta</taxon>
        <taxon>Tracheophyta</taxon>
        <taxon>Spermatophyta</taxon>
        <taxon>Magnoliopsida</taxon>
        <taxon>Liliopsida</taxon>
        <taxon>Poales</taxon>
        <taxon>Poaceae</taxon>
        <taxon>BOP clade</taxon>
        <taxon>Oryzoideae</taxon>
        <taxon>Oryzeae</taxon>
        <taxon>Oryzinae</taxon>
        <taxon>Oryza</taxon>
    </lineage>
</organism>
<dbReference type="InterPro" id="IPR012724">
    <property type="entry name" value="DnaJ"/>
</dbReference>
<evidence type="ECO:0000313" key="7">
    <source>
        <dbReference type="Proteomes" id="UP000008022"/>
    </source>
</evidence>
<evidence type="ECO:0000313" key="6">
    <source>
        <dbReference type="EnsemblPlants" id="ORUFI12G04740.1"/>
    </source>
</evidence>
<protein>
    <recommendedName>
        <fullName evidence="5">J domain-containing protein</fullName>
    </recommendedName>
</protein>
<dbReference type="SUPFAM" id="SSF49493">
    <property type="entry name" value="HSP40/DnaJ peptide-binding domain"/>
    <property type="match status" value="2"/>
</dbReference>
<dbReference type="InterPro" id="IPR001305">
    <property type="entry name" value="HSP_DnaJ_Cys-rich_dom"/>
</dbReference>
<dbReference type="InterPro" id="IPR001623">
    <property type="entry name" value="DnaJ_domain"/>
</dbReference>
<dbReference type="FunFam" id="2.60.260.20:FF:000005">
    <property type="entry name" value="Chaperone protein dnaJ 1, mitochondrial"/>
    <property type="match status" value="1"/>
</dbReference>
<keyword evidence="7" id="KW-1185">Reference proteome</keyword>
<keyword evidence="3" id="KW-0863">Zinc-finger</keyword>
<dbReference type="InterPro" id="IPR036869">
    <property type="entry name" value="J_dom_sf"/>
</dbReference>
<dbReference type="PANTHER" id="PTHR43096">
    <property type="entry name" value="DNAJ HOMOLOG 1, MITOCHONDRIAL-RELATED"/>
    <property type="match status" value="1"/>
</dbReference>
<evidence type="ECO:0000256" key="3">
    <source>
        <dbReference type="ARBA" id="ARBA00022771"/>
    </source>
</evidence>